<comment type="caution">
    <text evidence="2">The sequence shown here is derived from an EMBL/GenBank/DDBJ whole genome shotgun (WGS) entry which is preliminary data.</text>
</comment>
<evidence type="ECO:0000256" key="1">
    <source>
        <dbReference type="SAM" id="Phobius"/>
    </source>
</evidence>
<protein>
    <submittedName>
        <fullName evidence="2">Membrane protein</fullName>
    </submittedName>
</protein>
<keyword evidence="1" id="KW-0472">Membrane</keyword>
<dbReference type="Proteomes" id="UP001275436">
    <property type="component" value="Unassembled WGS sequence"/>
</dbReference>
<dbReference type="EMBL" id="BSKO01000001">
    <property type="protein sequence ID" value="GLO67154.1"/>
    <property type="molecule type" value="Genomic_DNA"/>
</dbReference>
<feature type="transmembrane region" description="Helical" evidence="1">
    <location>
        <begin position="58"/>
        <end position="78"/>
    </location>
</feature>
<evidence type="ECO:0000313" key="2">
    <source>
        <dbReference type="EMBL" id="GLO67154.1"/>
    </source>
</evidence>
<proteinExistence type="predicted"/>
<sequence>MVESWLLEGAKAVGRFFLNPTLYWFMFILTVASYFRIKRERQDFGIKVYQKFIEWKGTFVVSLITGLVLSVIAVGTGMVFSYEVLVLLAIVTIILSISTKFTLLSPSYIIGLTFLLLLVIPPLLEMQSQVNYNFDYGLSFKSLAVIGALLLIVESIIIQRIQKQSTFPRISLSDRGIWVGQHQVKRLALIPLLVLVPEGLITSFAPWWPYLSIGETSLGLAFVPFIIGFDYTAKGHYHLDAIKKVSKANYMLAIVILMVAVAGIFVPYLSLTSVILAIIGKEYLNYRYREGDRLRRPYYQPHDQGLRVVGVLPNSPANRLEISPGESIYRVNGRKVTNSQSFYEALQGNGAFIKLEIIDYHKEIRLVQGSLYEGEHHALGLLFPKEPFKQKQKQTG</sequence>
<name>A0ABQ5TN11_9BACI</name>
<dbReference type="Gene3D" id="2.30.42.10">
    <property type="match status" value="1"/>
</dbReference>
<evidence type="ECO:0000313" key="3">
    <source>
        <dbReference type="Proteomes" id="UP001275436"/>
    </source>
</evidence>
<dbReference type="SUPFAM" id="SSF50156">
    <property type="entry name" value="PDZ domain-like"/>
    <property type="match status" value="1"/>
</dbReference>
<accession>A0ABQ5TN11</accession>
<feature type="transmembrane region" description="Helical" evidence="1">
    <location>
        <begin position="108"/>
        <end position="124"/>
    </location>
</feature>
<keyword evidence="1" id="KW-0812">Transmembrane</keyword>
<dbReference type="RefSeq" id="WP_017797678.1">
    <property type="nucleotide sequence ID" value="NZ_BSKO01000001.1"/>
</dbReference>
<feature type="transmembrane region" description="Helical" evidence="1">
    <location>
        <begin position="250"/>
        <end position="279"/>
    </location>
</feature>
<feature type="transmembrane region" description="Helical" evidence="1">
    <location>
        <begin position="20"/>
        <end position="37"/>
    </location>
</feature>
<reference evidence="2 3" key="1">
    <citation type="submission" date="2023-02" db="EMBL/GenBank/DDBJ databases">
        <title>Oceanobacillus kimchii IFOP_LL358 isolated form Alexandrium catenella lab strain.</title>
        <authorList>
            <person name="Gajardo G."/>
            <person name="Ueki S."/>
            <person name="Maruyama F."/>
        </authorList>
    </citation>
    <scope>NUCLEOTIDE SEQUENCE [LARGE SCALE GENOMIC DNA]</scope>
    <source>
        <strain evidence="2 3">IFOP_LL358</strain>
    </source>
</reference>
<keyword evidence="3" id="KW-1185">Reference proteome</keyword>
<keyword evidence="1" id="KW-1133">Transmembrane helix</keyword>
<gene>
    <name evidence="2" type="ORF">MACH08_29380</name>
</gene>
<organism evidence="2 3">
    <name type="scientific">Oceanobacillus kimchii</name>
    <dbReference type="NCBI Taxonomy" id="746691"/>
    <lineage>
        <taxon>Bacteria</taxon>
        <taxon>Bacillati</taxon>
        <taxon>Bacillota</taxon>
        <taxon>Bacilli</taxon>
        <taxon>Bacillales</taxon>
        <taxon>Bacillaceae</taxon>
        <taxon>Oceanobacillus</taxon>
    </lineage>
</organism>
<dbReference type="InterPro" id="IPR036034">
    <property type="entry name" value="PDZ_sf"/>
</dbReference>
<feature type="transmembrane region" description="Helical" evidence="1">
    <location>
        <begin position="136"/>
        <end position="158"/>
    </location>
</feature>